<dbReference type="InterPro" id="IPR011037">
    <property type="entry name" value="Pyrv_Knase-like_insert_dom_sf"/>
</dbReference>
<evidence type="ECO:0000313" key="3">
    <source>
        <dbReference type="Proteomes" id="UP000749559"/>
    </source>
</evidence>
<dbReference type="InterPro" id="IPR005303">
    <property type="entry name" value="MOCOS_middle"/>
</dbReference>
<dbReference type="GO" id="GO:0030170">
    <property type="term" value="F:pyridoxal phosphate binding"/>
    <property type="evidence" value="ECO:0007669"/>
    <property type="project" value="InterPro"/>
</dbReference>
<dbReference type="AlphaFoldDB" id="A0A8S4PIC1"/>
<dbReference type="InterPro" id="IPR005302">
    <property type="entry name" value="MoCF_Sase_C"/>
</dbReference>
<organism evidence="2 3">
    <name type="scientific">Owenia fusiformis</name>
    <name type="common">Polychaete worm</name>
    <dbReference type="NCBI Taxonomy" id="6347"/>
    <lineage>
        <taxon>Eukaryota</taxon>
        <taxon>Metazoa</taxon>
        <taxon>Spiralia</taxon>
        <taxon>Lophotrochozoa</taxon>
        <taxon>Annelida</taxon>
        <taxon>Polychaeta</taxon>
        <taxon>Sedentaria</taxon>
        <taxon>Canalipalpata</taxon>
        <taxon>Sabellida</taxon>
        <taxon>Oweniida</taxon>
        <taxon>Oweniidae</taxon>
        <taxon>Owenia</taxon>
    </lineage>
</organism>
<feature type="domain" description="MOSC" evidence="1">
    <location>
        <begin position="172"/>
        <end position="336"/>
    </location>
</feature>
<gene>
    <name evidence="2" type="ORF">OFUS_LOCUS18350</name>
</gene>
<dbReference type="GO" id="GO:0003824">
    <property type="term" value="F:catalytic activity"/>
    <property type="evidence" value="ECO:0007669"/>
    <property type="project" value="InterPro"/>
</dbReference>
<proteinExistence type="predicted"/>
<name>A0A8S4PIC1_OWEFU</name>
<dbReference type="SUPFAM" id="SSF50800">
    <property type="entry name" value="PK beta-barrel domain-like"/>
    <property type="match status" value="1"/>
</dbReference>
<dbReference type="Proteomes" id="UP000749559">
    <property type="component" value="Unassembled WGS sequence"/>
</dbReference>
<keyword evidence="3" id="KW-1185">Reference proteome</keyword>
<dbReference type="Pfam" id="PF03473">
    <property type="entry name" value="MOSC"/>
    <property type="match status" value="1"/>
</dbReference>
<sequence>MQWSDYGPLLVGGVGLSVVKHLCLKYVTWRHKVNSKEVATIDAIYFYPFKSLKGIKVEECDVTHAALRYKGVSDRTFMIVDDNDEMIIMRQQPTLCLVTPSIRDDKLWLQAEGMADVCLPLKQMPSKNSIIRTITKHFINLKGMDCGDTIANWFNKYLNKTNLRVIYFYEQEVLIQKEMIGFQSFLEQYSKPWDMTTFSEASPLTLMSQESVDDLNTRLDEEDKIMLGNFRMNLIVKGCDPYAEDFWDVFYIGDQTKIHMWSANPRCIACNINTTTGIRNKNFQPLKGLLKYRPGTEFRATLSKDLQKFFANNPMMGIFCGVDVGGTIKVGDIVRA</sequence>
<reference evidence="2" key="1">
    <citation type="submission" date="2022-03" db="EMBL/GenBank/DDBJ databases">
        <authorList>
            <person name="Martin C."/>
        </authorList>
    </citation>
    <scope>NUCLEOTIDE SEQUENCE</scope>
</reference>
<accession>A0A8S4PIC1</accession>
<dbReference type="PROSITE" id="PS51340">
    <property type="entry name" value="MOSC"/>
    <property type="match status" value="1"/>
</dbReference>
<evidence type="ECO:0000313" key="2">
    <source>
        <dbReference type="EMBL" id="CAH1793508.1"/>
    </source>
</evidence>
<dbReference type="Pfam" id="PF03476">
    <property type="entry name" value="MOSC_N"/>
    <property type="match status" value="1"/>
</dbReference>
<comment type="caution">
    <text evidence="2">The sequence shown here is derived from an EMBL/GenBank/DDBJ whole genome shotgun (WGS) entry which is preliminary data.</text>
</comment>
<dbReference type="PANTHER" id="PTHR14237">
    <property type="entry name" value="MOLYBDOPTERIN COFACTOR SULFURASE MOSC"/>
    <property type="match status" value="1"/>
</dbReference>
<dbReference type="SUPFAM" id="SSF141673">
    <property type="entry name" value="MOSC N-terminal domain-like"/>
    <property type="match status" value="1"/>
</dbReference>
<dbReference type="GO" id="GO:0030151">
    <property type="term" value="F:molybdenum ion binding"/>
    <property type="evidence" value="ECO:0007669"/>
    <property type="project" value="InterPro"/>
</dbReference>
<dbReference type="EMBL" id="CAIIXF020000009">
    <property type="protein sequence ID" value="CAH1793508.1"/>
    <property type="molecule type" value="Genomic_DNA"/>
</dbReference>
<protein>
    <recommendedName>
        <fullName evidence="1">MOSC domain-containing protein</fullName>
    </recommendedName>
</protein>
<dbReference type="PANTHER" id="PTHR14237:SF19">
    <property type="entry name" value="MITOCHONDRIAL AMIDOXIME REDUCING COMPONENT 1"/>
    <property type="match status" value="1"/>
</dbReference>
<dbReference type="OrthoDB" id="17255at2759"/>
<evidence type="ECO:0000259" key="1">
    <source>
        <dbReference type="PROSITE" id="PS51340"/>
    </source>
</evidence>